<dbReference type="Gene3D" id="3.40.50.10900">
    <property type="entry name" value="PAC-like subunit"/>
    <property type="match status" value="1"/>
</dbReference>
<dbReference type="InterPro" id="IPR038389">
    <property type="entry name" value="PSMG2_sf"/>
</dbReference>
<dbReference type="SUPFAM" id="SSF159659">
    <property type="entry name" value="Cgl1923-like"/>
    <property type="match status" value="1"/>
</dbReference>
<organism evidence="2 3">
    <name type="scientific">Nocardioides terrae</name>
    <dbReference type="NCBI Taxonomy" id="574651"/>
    <lineage>
        <taxon>Bacteria</taxon>
        <taxon>Bacillati</taxon>
        <taxon>Actinomycetota</taxon>
        <taxon>Actinomycetes</taxon>
        <taxon>Propionibacteriales</taxon>
        <taxon>Nocardioidaceae</taxon>
        <taxon>Nocardioides</taxon>
    </lineage>
</organism>
<dbReference type="Pfam" id="PF09754">
    <property type="entry name" value="PAC2"/>
    <property type="match status" value="1"/>
</dbReference>
<sequence length="364" mass="40084">MWNIFRSRRGEQQELASTRAQVDRTGEHRVARSKLVHIVDSVPALDDHVGPLVMVQVLDGFLDAGNASALAAQHLVDASTSAPVVATFDVDAFHDYRARRPPVTFARDHYEDYETPRLVVRLLRDTGGTPYLLLHGPEPDNRWEAFARAVRDVVERFGVDKVISLGSVPMAVPHTRPLTLTHHANNPELVTVESPWSGELRVPSSAQVLVELRLKDWGRDAQGFVAHIPHYLAQLDYPHASVALLEQVELAGRLTIDLTDLRAEADSRDAEITSYLEGNAEVAEVVHALERQYDAFQRSEDSGSNLLAPNQPLPTGEELGREFERFLAGLDDGPRRADDGPADDKPDESGEPGDGGDDSEGPAR</sequence>
<accession>A0A1I1FKB2</accession>
<dbReference type="EMBL" id="FOLB01000003">
    <property type="protein sequence ID" value="SFB99857.1"/>
    <property type="molecule type" value="Genomic_DNA"/>
</dbReference>
<dbReference type="Gene3D" id="1.10.287.100">
    <property type="match status" value="1"/>
</dbReference>
<protein>
    <submittedName>
        <fullName evidence="2">Predicted ATP-dependent carboligase, ATP-grasp superfamily</fullName>
    </submittedName>
</protein>
<dbReference type="AlphaFoldDB" id="A0A1I1FKB2"/>
<dbReference type="InterPro" id="IPR019151">
    <property type="entry name" value="Proteasome_assmbl_chaperone_2"/>
</dbReference>
<dbReference type="STRING" id="574651.SAMN04487968_10334"/>
<keyword evidence="2" id="KW-0436">Ligase</keyword>
<keyword evidence="3" id="KW-1185">Reference proteome</keyword>
<name>A0A1I1FKB2_9ACTN</name>
<gene>
    <name evidence="2" type="ORF">SAMN04487968_10334</name>
</gene>
<dbReference type="GO" id="GO:0016874">
    <property type="term" value="F:ligase activity"/>
    <property type="evidence" value="ECO:0007669"/>
    <property type="project" value="UniProtKB-KW"/>
</dbReference>
<dbReference type="Proteomes" id="UP000198832">
    <property type="component" value="Unassembled WGS sequence"/>
</dbReference>
<feature type="region of interest" description="Disordered" evidence="1">
    <location>
        <begin position="299"/>
        <end position="364"/>
    </location>
</feature>
<evidence type="ECO:0000256" key="1">
    <source>
        <dbReference type="SAM" id="MobiDB-lite"/>
    </source>
</evidence>
<feature type="compositionally biased region" description="Acidic residues" evidence="1">
    <location>
        <begin position="349"/>
        <end position="364"/>
    </location>
</feature>
<evidence type="ECO:0000313" key="2">
    <source>
        <dbReference type="EMBL" id="SFB99857.1"/>
    </source>
</evidence>
<feature type="compositionally biased region" description="Basic and acidic residues" evidence="1">
    <location>
        <begin position="332"/>
        <end position="348"/>
    </location>
</feature>
<reference evidence="2 3" key="1">
    <citation type="submission" date="2016-10" db="EMBL/GenBank/DDBJ databases">
        <authorList>
            <person name="de Groot N.N."/>
        </authorList>
    </citation>
    <scope>NUCLEOTIDE SEQUENCE [LARGE SCALE GENOMIC DNA]</scope>
    <source>
        <strain evidence="2 3">CGMCC 1.7056</strain>
    </source>
</reference>
<evidence type="ECO:0000313" key="3">
    <source>
        <dbReference type="Proteomes" id="UP000198832"/>
    </source>
</evidence>
<proteinExistence type="predicted"/>